<dbReference type="Proteomes" id="UP001177527">
    <property type="component" value="Chromosome"/>
</dbReference>
<dbReference type="SUPFAM" id="SSF47345">
    <property type="entry name" value="Colicin E immunity proteins"/>
    <property type="match status" value="1"/>
</dbReference>
<dbReference type="InterPro" id="IPR035900">
    <property type="entry name" value="Colicin_E_sf"/>
</dbReference>
<dbReference type="CDD" id="cd16363">
    <property type="entry name" value="Col_Im_like"/>
    <property type="match status" value="1"/>
</dbReference>
<dbReference type="RefSeq" id="WP_153743951.1">
    <property type="nucleotide sequence ID" value="NZ_CP045843.1"/>
</dbReference>
<protein>
    <submittedName>
        <fullName evidence="4">Bacteriocin immunity protein</fullName>
    </submittedName>
</protein>
<keyword evidence="2" id="KW-0079">Bacteriocin immunity</keyword>
<dbReference type="GO" id="GO:0015643">
    <property type="term" value="F:toxic substance binding"/>
    <property type="evidence" value="ECO:0007669"/>
    <property type="project" value="InterPro"/>
</dbReference>
<proteinExistence type="inferred from homology"/>
<evidence type="ECO:0000313" key="5">
    <source>
        <dbReference type="Proteomes" id="UP000344450"/>
    </source>
</evidence>
<evidence type="ECO:0000313" key="4">
    <source>
        <dbReference type="EMBL" id="WGL56132.1"/>
    </source>
</evidence>
<dbReference type="Gene3D" id="1.10.1200.20">
    <property type="entry name" value="Colicin E immunity protein"/>
    <property type="match status" value="1"/>
</dbReference>
<dbReference type="PRINTS" id="PR01299">
    <property type="entry name" value="PYOCIN"/>
</dbReference>
<evidence type="ECO:0000256" key="2">
    <source>
        <dbReference type="ARBA" id="ARBA00023025"/>
    </source>
</evidence>
<sequence>MININELKDNITDYTEAEFFKILCEFTPEKIEQRTVSSDEMEAYLDKLLDKLIVITGTGDVSDFIYYPESRDTDCPEGVLNEVKKWRKSQGLPLFKDAE</sequence>
<evidence type="ECO:0000256" key="1">
    <source>
        <dbReference type="ARBA" id="ARBA00009346"/>
    </source>
</evidence>
<evidence type="ECO:0000313" key="6">
    <source>
        <dbReference type="Proteomes" id="UP001177527"/>
    </source>
</evidence>
<dbReference type="Proteomes" id="UP000344450">
    <property type="component" value="Chromosome"/>
</dbReference>
<keyword evidence="5" id="KW-1185">Reference proteome</keyword>
<dbReference type="EMBL" id="CP123488">
    <property type="protein sequence ID" value="WGL56132.1"/>
    <property type="molecule type" value="Genomic_DNA"/>
</dbReference>
<comment type="similarity">
    <text evidence="1">Belongs to the colicins ColE2/ColE8/ColE9 and pyocins S1/S2 family.</text>
</comment>
<dbReference type="GO" id="GO:0030153">
    <property type="term" value="P:bacteriocin immunity"/>
    <property type="evidence" value="ECO:0007669"/>
    <property type="project" value="UniProtKB-KW"/>
</dbReference>
<dbReference type="InterPro" id="IPR000290">
    <property type="entry name" value="Colicin_pyocin"/>
</dbReference>
<dbReference type="Pfam" id="PF01320">
    <property type="entry name" value="Colicin_Pyocin"/>
    <property type="match status" value="1"/>
</dbReference>
<dbReference type="GeneID" id="91974964"/>
<evidence type="ECO:0000313" key="3">
    <source>
        <dbReference type="EMBL" id="QGH32021.1"/>
    </source>
</evidence>
<gene>
    <name evidence="3" type="ORF">GHC21_21230</name>
    <name evidence="4" type="ORF">QBD33_21550</name>
</gene>
<organism evidence="4 6">
    <name type="scientific">Kluyvera intermedia</name>
    <name type="common">Enterobacter intermedius</name>
    <dbReference type="NCBI Taxonomy" id="61648"/>
    <lineage>
        <taxon>Bacteria</taxon>
        <taxon>Pseudomonadati</taxon>
        <taxon>Pseudomonadota</taxon>
        <taxon>Gammaproteobacteria</taxon>
        <taxon>Enterobacterales</taxon>
        <taxon>Enterobacteriaceae</taxon>
        <taxon>Kluyvera</taxon>
    </lineage>
</organism>
<dbReference type="AlphaFoldDB" id="A0A5Q2TD20"/>
<accession>A0A5Q2TD20</accession>
<dbReference type="EMBL" id="CP045845">
    <property type="protein sequence ID" value="QGH32021.1"/>
    <property type="molecule type" value="Genomic_DNA"/>
</dbReference>
<reference evidence="4" key="2">
    <citation type="submission" date="2023-04" db="EMBL/GenBank/DDBJ databases">
        <title>APH(3)-Id, a novel chromosomal aminoglycoside phosphotransferase, identified from an environmental isolate of Kluyvera intermedia DW18.</title>
        <authorList>
            <person name="Sha Y."/>
        </authorList>
    </citation>
    <scope>NUCLEOTIDE SEQUENCE</scope>
    <source>
        <strain evidence="4">DW18</strain>
    </source>
</reference>
<name>A0A5Q2TD20_KLUIN</name>
<reference evidence="3 5" key="1">
    <citation type="submission" date="2019-10" db="EMBL/GenBank/DDBJ databases">
        <title>Complete genome sequencing of drug resistant plasmids in Kluyvera intermedia.</title>
        <authorList>
            <person name="Ke C."/>
            <person name="Jian S."/>
        </authorList>
    </citation>
    <scope>NUCLEOTIDE SEQUENCE [LARGE SCALE GENOMIC DNA]</scope>
    <source>
        <strain evidence="3 5">N2-1</strain>
    </source>
</reference>